<dbReference type="GO" id="GO:0016616">
    <property type="term" value="F:oxidoreductase activity, acting on the CH-OH group of donors, NAD or NADP as acceptor"/>
    <property type="evidence" value="ECO:0007669"/>
    <property type="project" value="TreeGrafter"/>
</dbReference>
<dbReference type="InterPro" id="IPR002347">
    <property type="entry name" value="SDR_fam"/>
</dbReference>
<dbReference type="PANTHER" id="PTHR42760:SF122">
    <property type="entry name" value="NAD(P)-BINDING PROTEIN"/>
    <property type="match status" value="1"/>
</dbReference>
<reference evidence="2 3" key="1">
    <citation type="journal article" date="2020" name="Microorganisms">
        <title>Osmotic Adaptation and Compatible Solute Biosynthesis of Phototrophic Bacteria as Revealed from Genome Analyses.</title>
        <authorList>
            <person name="Imhoff J.F."/>
            <person name="Rahn T."/>
            <person name="Kunzel S."/>
            <person name="Keller A."/>
            <person name="Neulinger S.C."/>
        </authorList>
    </citation>
    <scope>NUCLEOTIDE SEQUENCE [LARGE SCALE GENOMIC DNA]</scope>
    <source>
        <strain evidence="2 3">DSM 21303</strain>
    </source>
</reference>
<organism evidence="2 3">
    <name type="scientific">Thiocapsa imhoffii</name>
    <dbReference type="NCBI Taxonomy" id="382777"/>
    <lineage>
        <taxon>Bacteria</taxon>
        <taxon>Pseudomonadati</taxon>
        <taxon>Pseudomonadota</taxon>
        <taxon>Gammaproteobacteria</taxon>
        <taxon>Chromatiales</taxon>
        <taxon>Chromatiaceae</taxon>
        <taxon>Thiocapsa</taxon>
    </lineage>
</organism>
<comment type="caution">
    <text evidence="2">The sequence shown here is derived from an EMBL/GenBank/DDBJ whole genome shotgun (WGS) entry which is preliminary data.</text>
</comment>
<protein>
    <submittedName>
        <fullName evidence="2">Short-chain dehydrogenase</fullName>
    </submittedName>
</protein>
<proteinExistence type="inferred from homology"/>
<dbReference type="Proteomes" id="UP001138802">
    <property type="component" value="Unassembled WGS sequence"/>
</dbReference>
<gene>
    <name evidence="2" type="ORF">CKO25_19985</name>
</gene>
<evidence type="ECO:0000313" key="3">
    <source>
        <dbReference type="Proteomes" id="UP001138802"/>
    </source>
</evidence>
<dbReference type="CDD" id="cd05233">
    <property type="entry name" value="SDR_c"/>
    <property type="match status" value="1"/>
</dbReference>
<dbReference type="Pfam" id="PF13561">
    <property type="entry name" value="adh_short_C2"/>
    <property type="match status" value="1"/>
</dbReference>
<dbReference type="PROSITE" id="PS00061">
    <property type="entry name" value="ADH_SHORT"/>
    <property type="match status" value="1"/>
</dbReference>
<dbReference type="InterPro" id="IPR036291">
    <property type="entry name" value="NAD(P)-bd_dom_sf"/>
</dbReference>
<dbReference type="InterPro" id="IPR020904">
    <property type="entry name" value="Sc_DH/Rdtase_CS"/>
</dbReference>
<comment type="similarity">
    <text evidence="1">Belongs to the short-chain dehydrogenases/reductases (SDR) family.</text>
</comment>
<name>A0A9X1BAC0_9GAMM</name>
<evidence type="ECO:0000313" key="2">
    <source>
        <dbReference type="EMBL" id="MBK1646864.1"/>
    </source>
</evidence>
<dbReference type="NCBIfam" id="NF005559">
    <property type="entry name" value="PRK07231.1"/>
    <property type="match status" value="1"/>
</dbReference>
<dbReference type="EMBL" id="NRSD01000043">
    <property type="protein sequence ID" value="MBK1646864.1"/>
    <property type="molecule type" value="Genomic_DNA"/>
</dbReference>
<dbReference type="FunFam" id="3.40.50.720:FF:000084">
    <property type="entry name" value="Short-chain dehydrogenase reductase"/>
    <property type="match status" value="1"/>
</dbReference>
<keyword evidence="3" id="KW-1185">Reference proteome</keyword>
<evidence type="ECO:0000256" key="1">
    <source>
        <dbReference type="ARBA" id="ARBA00006484"/>
    </source>
</evidence>
<sequence>MGSEFAEKVILITGGGHGIGAAAARCFAEAGARVALADVDRQAGDRLSEELIAHHRQALFVEADVSEGRDCKLAVERVLDTFGCIDILFNNAGITRRANVVETTEKEWDAVIDTNLKSVFLMCKYVVPVMASNGGGVIINTASGWGLVGGKEAVSYCASKGGVVLLTKAMALDHGKDNIRVNCICPGDTRTRMLVEEARQLDLSTDDLIEEGIYRPLGRVGEPGEVAASVMYLASSLASFVTGTALVVDGGGLAGSA</sequence>
<dbReference type="SUPFAM" id="SSF51735">
    <property type="entry name" value="NAD(P)-binding Rossmann-fold domains"/>
    <property type="match status" value="1"/>
</dbReference>
<dbReference type="PRINTS" id="PR00081">
    <property type="entry name" value="GDHRDH"/>
</dbReference>
<dbReference type="PANTHER" id="PTHR42760">
    <property type="entry name" value="SHORT-CHAIN DEHYDROGENASES/REDUCTASES FAMILY MEMBER"/>
    <property type="match status" value="1"/>
</dbReference>
<dbReference type="AlphaFoldDB" id="A0A9X1BAC0"/>
<dbReference type="GO" id="GO:0006633">
    <property type="term" value="P:fatty acid biosynthetic process"/>
    <property type="evidence" value="ECO:0007669"/>
    <property type="project" value="TreeGrafter"/>
</dbReference>
<accession>A0A9X1BAC0</accession>
<dbReference type="PRINTS" id="PR00080">
    <property type="entry name" value="SDRFAMILY"/>
</dbReference>
<dbReference type="GO" id="GO:0048038">
    <property type="term" value="F:quinone binding"/>
    <property type="evidence" value="ECO:0007669"/>
    <property type="project" value="TreeGrafter"/>
</dbReference>
<dbReference type="Gene3D" id="3.40.50.720">
    <property type="entry name" value="NAD(P)-binding Rossmann-like Domain"/>
    <property type="match status" value="1"/>
</dbReference>